<feature type="compositionally biased region" description="Basic and acidic residues" evidence="9">
    <location>
        <begin position="510"/>
        <end position="527"/>
    </location>
</feature>
<evidence type="ECO:0000256" key="5">
    <source>
        <dbReference type="ARBA" id="ARBA00023163"/>
    </source>
</evidence>
<dbReference type="Gene3D" id="1.10.10.10">
    <property type="entry name" value="Winged helix-like DNA-binding domain superfamily/Winged helix DNA-binding domain"/>
    <property type="match status" value="1"/>
</dbReference>
<keyword evidence="10" id="KW-0648">Protein biosynthesis</keyword>
<feature type="compositionally biased region" description="Basic and acidic residues" evidence="9">
    <location>
        <begin position="307"/>
        <end position="326"/>
    </location>
</feature>
<evidence type="ECO:0000256" key="2">
    <source>
        <dbReference type="ARBA" id="ARBA00005249"/>
    </source>
</evidence>
<accession>A0A1C7NAV1</accession>
<keyword evidence="10" id="KW-0396">Initiation factor</keyword>
<feature type="region of interest" description="Disordered" evidence="9">
    <location>
        <begin position="267"/>
        <end position="527"/>
    </location>
</feature>
<evidence type="ECO:0000313" key="10">
    <source>
        <dbReference type="EMBL" id="OBZ85859.1"/>
    </source>
</evidence>
<feature type="compositionally biased region" description="Acidic residues" evidence="9">
    <location>
        <begin position="327"/>
        <end position="354"/>
    </location>
</feature>
<dbReference type="GO" id="GO:0003677">
    <property type="term" value="F:DNA binding"/>
    <property type="evidence" value="ECO:0007669"/>
    <property type="project" value="UniProtKB-KW"/>
</dbReference>
<evidence type="ECO:0000313" key="11">
    <source>
        <dbReference type="Proteomes" id="UP000093000"/>
    </source>
</evidence>
<dbReference type="GO" id="GO:0016251">
    <property type="term" value="F:RNA polymerase II general transcription initiation factor activity"/>
    <property type="evidence" value="ECO:0007669"/>
    <property type="project" value="TreeGrafter"/>
</dbReference>
<feature type="compositionally biased region" description="Basic and acidic residues" evidence="9">
    <location>
        <begin position="267"/>
        <end position="285"/>
    </location>
</feature>
<dbReference type="SUPFAM" id="SSF50916">
    <property type="entry name" value="Rap30/74 interaction domains"/>
    <property type="match status" value="1"/>
</dbReference>
<feature type="region of interest" description="Disordered" evidence="9">
    <location>
        <begin position="574"/>
        <end position="595"/>
    </location>
</feature>
<dbReference type="InterPro" id="IPR011039">
    <property type="entry name" value="TFIIF_interaction"/>
</dbReference>
<dbReference type="EMBL" id="LUGH01000351">
    <property type="protein sequence ID" value="OBZ85859.1"/>
    <property type="molecule type" value="Genomic_DNA"/>
</dbReference>
<dbReference type="Proteomes" id="UP000093000">
    <property type="component" value="Unassembled WGS sequence"/>
</dbReference>
<keyword evidence="3 8" id="KW-0805">Transcription regulation</keyword>
<dbReference type="InterPro" id="IPR036388">
    <property type="entry name" value="WH-like_DNA-bd_sf"/>
</dbReference>
<dbReference type="GO" id="GO:0001096">
    <property type="term" value="F:TFIIF-class transcription factor complex binding"/>
    <property type="evidence" value="ECO:0007669"/>
    <property type="project" value="TreeGrafter"/>
</dbReference>
<feature type="compositionally biased region" description="Polar residues" evidence="9">
    <location>
        <begin position="1"/>
        <end position="18"/>
    </location>
</feature>
<keyword evidence="5 8" id="KW-0804">Transcription</keyword>
<dbReference type="AlphaFoldDB" id="A0A1C7NAV1"/>
<evidence type="ECO:0000256" key="6">
    <source>
        <dbReference type="ARBA" id="ARBA00023242"/>
    </source>
</evidence>
<reference evidence="10 11" key="1">
    <citation type="submission" date="2016-03" db="EMBL/GenBank/DDBJ databases">
        <title>Choanephora cucurbitarum.</title>
        <authorList>
            <person name="Min B."/>
            <person name="Park H."/>
            <person name="Park J.-H."/>
            <person name="Shin H.-D."/>
            <person name="Choi I.-G."/>
        </authorList>
    </citation>
    <scope>NUCLEOTIDE SEQUENCE [LARGE SCALE GENOMIC DNA]</scope>
    <source>
        <strain evidence="10 11">KUS-F28377</strain>
    </source>
</reference>
<comment type="function">
    <text evidence="7 8">TFIIF is a general transcription initiation factor that binds to RNA polymerase II and helps to recruit it to the initiation complex in collaboration with TFIIB. It promotes transcription elongation.</text>
</comment>
<proteinExistence type="inferred from homology"/>
<dbReference type="InterPro" id="IPR008851">
    <property type="entry name" value="TFIIF-alpha"/>
</dbReference>
<gene>
    <name evidence="10" type="primary">tfg1</name>
    <name evidence="10" type="ORF">A0J61_06093</name>
</gene>
<dbReference type="PANTHER" id="PTHR13011">
    <property type="entry name" value="TFIIF-ALPHA"/>
    <property type="match status" value="1"/>
</dbReference>
<feature type="region of interest" description="Disordered" evidence="9">
    <location>
        <begin position="119"/>
        <end position="162"/>
    </location>
</feature>
<evidence type="ECO:0000256" key="9">
    <source>
        <dbReference type="SAM" id="MobiDB-lite"/>
    </source>
</evidence>
<feature type="compositionally biased region" description="Acidic residues" evidence="9">
    <location>
        <begin position="421"/>
        <end position="434"/>
    </location>
</feature>
<keyword evidence="4 8" id="KW-0238">DNA-binding</keyword>
<organism evidence="10 11">
    <name type="scientific">Choanephora cucurbitarum</name>
    <dbReference type="NCBI Taxonomy" id="101091"/>
    <lineage>
        <taxon>Eukaryota</taxon>
        <taxon>Fungi</taxon>
        <taxon>Fungi incertae sedis</taxon>
        <taxon>Mucoromycota</taxon>
        <taxon>Mucoromycotina</taxon>
        <taxon>Mucoromycetes</taxon>
        <taxon>Mucorales</taxon>
        <taxon>Mucorineae</taxon>
        <taxon>Choanephoraceae</taxon>
        <taxon>Choanephoroideae</taxon>
        <taxon>Choanephora</taxon>
    </lineage>
</organism>
<feature type="compositionally biased region" description="Basic and acidic residues" evidence="9">
    <location>
        <begin position="355"/>
        <end position="367"/>
    </location>
</feature>
<evidence type="ECO:0000256" key="7">
    <source>
        <dbReference type="ARBA" id="ARBA00025232"/>
    </source>
</evidence>
<dbReference type="GO" id="GO:0005674">
    <property type="term" value="C:transcription factor TFIIF complex"/>
    <property type="evidence" value="ECO:0007669"/>
    <property type="project" value="TreeGrafter"/>
</dbReference>
<feature type="region of interest" description="Disordered" evidence="9">
    <location>
        <begin position="1"/>
        <end position="29"/>
    </location>
</feature>
<keyword evidence="6 8" id="KW-0539">Nucleus</keyword>
<feature type="compositionally biased region" description="Basic residues" evidence="9">
    <location>
        <begin position="447"/>
        <end position="462"/>
    </location>
</feature>
<evidence type="ECO:0000256" key="4">
    <source>
        <dbReference type="ARBA" id="ARBA00023125"/>
    </source>
</evidence>
<evidence type="ECO:0000256" key="8">
    <source>
        <dbReference type="RuleBase" id="RU366044"/>
    </source>
</evidence>
<dbReference type="FunCoup" id="A0A1C7NAV1">
    <property type="interactions" value="65"/>
</dbReference>
<dbReference type="Pfam" id="PF05793">
    <property type="entry name" value="TFIIF_alpha"/>
    <property type="match status" value="1"/>
</dbReference>
<comment type="caution">
    <text evidence="10">The sequence shown here is derived from an EMBL/GenBank/DDBJ whole genome shotgun (WGS) entry which is preliminary data.</text>
</comment>
<feature type="compositionally biased region" description="Basic and acidic residues" evidence="9">
    <location>
        <begin position="396"/>
        <end position="407"/>
    </location>
</feature>
<dbReference type="GO" id="GO:0006367">
    <property type="term" value="P:transcription initiation at RNA polymerase II promoter"/>
    <property type="evidence" value="ECO:0007669"/>
    <property type="project" value="InterPro"/>
</dbReference>
<evidence type="ECO:0000256" key="1">
    <source>
        <dbReference type="ARBA" id="ARBA00004123"/>
    </source>
</evidence>
<dbReference type="STRING" id="101091.A0A1C7NAV1"/>
<sequence length="595" mass="68717">MSIYNTSRTIKGRNTTARPSPVNRLGRPGVGPQRVLQQHQLQQQQLQQQQQQLQDNSYNEFALFSTAQRGKNHVMDFKSSKRVEPKEFARPIKLHRKETNFVPYRQYIQNLNAQNAAAAAANAQQTDKNPGSQVEDLSANSDAPAQQQQQQQQHGPRTGADISLIAPMGGATHNKKMLFKKRTKQIYMAKEDTRELKEQEHRPWILEDYDGQNSFTGTYEGGQRSDYMFFVLTDHGFQVMPVERWYKFQPKRNVKTLSLEEAEEQIKKQQKRENNRWMMLKRERDATEEDEEGGKGEGAGRAQRRLKLVDTEERRAGSDDENRQDSDIDDLDFDDVFQDDEEDQGEHEVEDEDVKDSKDRVKKEIKDFAITGREQDEEMDEDMIKLTSEGKQMRKLVRDLEKNRAYESDEEEADPYASSAEELETDQEEEESQSEAEKEKKPTPIPPKKKATLLNKAVKKAKKEGLSKPIGRPGSPSIKKEVKPSSPLAPQRPNDSPPPPSSPTNQKKRRSDDIVEAKPRKSEEEDLITEKEVIDTLRGKTMTTKDFLYNFRKRIRRNNRNREIITQLLKKVARSSKGSTDPNTRMLELKPEFQQ</sequence>
<dbReference type="InParanoid" id="A0A1C7NAV1"/>
<name>A0A1C7NAV1_9FUNG</name>
<keyword evidence="11" id="KW-1185">Reference proteome</keyword>
<dbReference type="GO" id="GO:0003743">
    <property type="term" value="F:translation initiation factor activity"/>
    <property type="evidence" value="ECO:0007669"/>
    <property type="project" value="UniProtKB-KW"/>
</dbReference>
<comment type="similarity">
    <text evidence="2 8">Belongs to the TFIIF alpha subunit family.</text>
</comment>
<evidence type="ECO:0000256" key="3">
    <source>
        <dbReference type="ARBA" id="ARBA00023015"/>
    </source>
</evidence>
<dbReference type="PANTHER" id="PTHR13011:SF0">
    <property type="entry name" value="GENERAL TRANSCRIPTION FACTOR IIF SUBUNIT 1"/>
    <property type="match status" value="1"/>
</dbReference>
<protein>
    <recommendedName>
        <fullName evidence="8">Transcription initiation factor IIF subunit alpha</fullName>
    </recommendedName>
</protein>
<comment type="subcellular location">
    <subcellularLocation>
        <location evidence="1 8">Nucleus</location>
    </subcellularLocation>
</comment>
<dbReference type="OrthoDB" id="76676at2759"/>
<dbReference type="GO" id="GO:0032968">
    <property type="term" value="P:positive regulation of transcription elongation by RNA polymerase II"/>
    <property type="evidence" value="ECO:0007669"/>
    <property type="project" value="InterPro"/>
</dbReference>